<gene>
    <name evidence="3" type="ORF">EVOR1521_LOCUS29830</name>
</gene>
<evidence type="ECO:0000313" key="3">
    <source>
        <dbReference type="EMBL" id="CAJ1408402.1"/>
    </source>
</evidence>
<evidence type="ECO:0000259" key="2">
    <source>
        <dbReference type="PROSITE" id="PS51319"/>
    </source>
</evidence>
<accession>A0AA36JMM8</accession>
<protein>
    <recommendedName>
        <fullName evidence="2">TFIIS N-terminal domain-containing protein</fullName>
    </recommendedName>
</protein>
<name>A0AA36JMM8_9DINO</name>
<feature type="domain" description="TFIIS N-terminal" evidence="2">
    <location>
        <begin position="114"/>
        <end position="193"/>
    </location>
</feature>
<dbReference type="Gene3D" id="1.20.930.10">
    <property type="entry name" value="Conserved domain common to transcription factors TFIIS, elongin A, CRSP70"/>
    <property type="match status" value="1"/>
</dbReference>
<sequence>MRWKRFAEVGRLTLQVGGSVQLDGTWSFQAQFKALGACNQEAPDDWSFKENSVKEVTDRGRKEGITRLQGVLAECSERAPEPKKRKIKDLDNEDDQKILEALGEAELELRRNVKALLAPLKELEKHRGEASDGAALAIFRQLRRLNVTVDTLKATRIAAELNKPCWRGSQASSAVRSAATALIKNWRSMYRSETGQLDEKSDASKARRVRLLAVDLEEKVFDACHKMGEYCRVIELLCQELDQCRDTGDNLLQGNVSGHDLVTKSIGRFRLRARAVKDKKAESSR</sequence>
<organism evidence="3 4">
    <name type="scientific">Effrenium voratum</name>
    <dbReference type="NCBI Taxonomy" id="2562239"/>
    <lineage>
        <taxon>Eukaryota</taxon>
        <taxon>Sar</taxon>
        <taxon>Alveolata</taxon>
        <taxon>Dinophyceae</taxon>
        <taxon>Suessiales</taxon>
        <taxon>Symbiodiniaceae</taxon>
        <taxon>Effrenium</taxon>
    </lineage>
</organism>
<comment type="subcellular location">
    <subcellularLocation>
        <location evidence="1">Nucleus</location>
    </subcellularLocation>
</comment>
<reference evidence="3" key="1">
    <citation type="submission" date="2023-08" db="EMBL/GenBank/DDBJ databases">
        <authorList>
            <person name="Chen Y."/>
            <person name="Shah S."/>
            <person name="Dougan E. K."/>
            <person name="Thang M."/>
            <person name="Chan C."/>
        </authorList>
    </citation>
    <scope>NUCLEOTIDE SEQUENCE</scope>
</reference>
<dbReference type="SUPFAM" id="SSF47676">
    <property type="entry name" value="Conserved domain common to transcription factors TFIIS, elongin A, CRSP70"/>
    <property type="match status" value="1"/>
</dbReference>
<proteinExistence type="predicted"/>
<keyword evidence="4" id="KW-1185">Reference proteome</keyword>
<dbReference type="PROSITE" id="PS51319">
    <property type="entry name" value="TFIIS_N"/>
    <property type="match status" value="1"/>
</dbReference>
<dbReference type="InterPro" id="IPR035441">
    <property type="entry name" value="TFIIS/LEDGF_dom_sf"/>
</dbReference>
<dbReference type="Pfam" id="PF08711">
    <property type="entry name" value="Med26"/>
    <property type="match status" value="1"/>
</dbReference>
<dbReference type="InterPro" id="IPR017923">
    <property type="entry name" value="TFIIS_N"/>
</dbReference>
<dbReference type="EMBL" id="CAUJNA010003718">
    <property type="protein sequence ID" value="CAJ1408402.1"/>
    <property type="molecule type" value="Genomic_DNA"/>
</dbReference>
<dbReference type="Proteomes" id="UP001178507">
    <property type="component" value="Unassembled WGS sequence"/>
</dbReference>
<evidence type="ECO:0000256" key="1">
    <source>
        <dbReference type="PROSITE-ProRule" id="PRU00649"/>
    </source>
</evidence>
<keyword evidence="1" id="KW-0539">Nucleus</keyword>
<dbReference type="GO" id="GO:0005634">
    <property type="term" value="C:nucleus"/>
    <property type="evidence" value="ECO:0007669"/>
    <property type="project" value="UniProtKB-SubCell"/>
</dbReference>
<comment type="caution">
    <text evidence="3">The sequence shown here is derived from an EMBL/GenBank/DDBJ whole genome shotgun (WGS) entry which is preliminary data.</text>
</comment>
<evidence type="ECO:0000313" key="4">
    <source>
        <dbReference type="Proteomes" id="UP001178507"/>
    </source>
</evidence>
<dbReference type="AlphaFoldDB" id="A0AA36JMM8"/>